<gene>
    <name evidence="2" type="ORF">BDY21DRAFT_356513</name>
</gene>
<evidence type="ECO:0000256" key="1">
    <source>
        <dbReference type="SAM" id="MobiDB-lite"/>
    </source>
</evidence>
<evidence type="ECO:0000313" key="3">
    <source>
        <dbReference type="Proteomes" id="UP000799766"/>
    </source>
</evidence>
<keyword evidence="3" id="KW-1185">Reference proteome</keyword>
<reference evidence="2" key="1">
    <citation type="journal article" date="2020" name="Stud. Mycol.">
        <title>101 Dothideomycetes genomes: a test case for predicting lifestyles and emergence of pathogens.</title>
        <authorList>
            <person name="Haridas S."/>
            <person name="Albert R."/>
            <person name="Binder M."/>
            <person name="Bloem J."/>
            <person name="Labutti K."/>
            <person name="Salamov A."/>
            <person name="Andreopoulos B."/>
            <person name="Baker S."/>
            <person name="Barry K."/>
            <person name="Bills G."/>
            <person name="Bluhm B."/>
            <person name="Cannon C."/>
            <person name="Castanera R."/>
            <person name="Culley D."/>
            <person name="Daum C."/>
            <person name="Ezra D."/>
            <person name="Gonzalez J."/>
            <person name="Henrissat B."/>
            <person name="Kuo A."/>
            <person name="Liang C."/>
            <person name="Lipzen A."/>
            <person name="Lutzoni F."/>
            <person name="Magnuson J."/>
            <person name="Mondo S."/>
            <person name="Nolan M."/>
            <person name="Ohm R."/>
            <person name="Pangilinan J."/>
            <person name="Park H.-J."/>
            <person name="Ramirez L."/>
            <person name="Alfaro M."/>
            <person name="Sun H."/>
            <person name="Tritt A."/>
            <person name="Yoshinaga Y."/>
            <person name="Zwiers L.-H."/>
            <person name="Turgeon B."/>
            <person name="Goodwin S."/>
            <person name="Spatafora J."/>
            <person name="Crous P."/>
            <person name="Grigoriev I."/>
        </authorList>
    </citation>
    <scope>NUCLEOTIDE SEQUENCE</scope>
    <source>
        <strain evidence="2">ATCC 16933</strain>
    </source>
</reference>
<proteinExistence type="predicted"/>
<feature type="compositionally biased region" description="Polar residues" evidence="1">
    <location>
        <begin position="22"/>
        <end position="32"/>
    </location>
</feature>
<dbReference type="EMBL" id="MU001698">
    <property type="protein sequence ID" value="KAF2453370.1"/>
    <property type="molecule type" value="Genomic_DNA"/>
</dbReference>
<organism evidence="2 3">
    <name type="scientific">Lineolata rhizophorae</name>
    <dbReference type="NCBI Taxonomy" id="578093"/>
    <lineage>
        <taxon>Eukaryota</taxon>
        <taxon>Fungi</taxon>
        <taxon>Dikarya</taxon>
        <taxon>Ascomycota</taxon>
        <taxon>Pezizomycotina</taxon>
        <taxon>Dothideomycetes</taxon>
        <taxon>Dothideomycetes incertae sedis</taxon>
        <taxon>Lineolatales</taxon>
        <taxon>Lineolataceae</taxon>
        <taxon>Lineolata</taxon>
    </lineage>
</organism>
<dbReference type="Proteomes" id="UP000799766">
    <property type="component" value="Unassembled WGS sequence"/>
</dbReference>
<accession>A0A6A6NNM0</accession>
<feature type="region of interest" description="Disordered" evidence="1">
    <location>
        <begin position="22"/>
        <end position="64"/>
    </location>
</feature>
<protein>
    <submittedName>
        <fullName evidence="2">Uncharacterized protein</fullName>
    </submittedName>
</protein>
<dbReference type="AlphaFoldDB" id="A0A6A6NNM0"/>
<sequence length="64" mass="7359">MSPEYHLHYNRASHKTACLQLHQKSTFPSNHRPSPLPTSPNPRLTNSTLAPLPQTPFLHPRRRP</sequence>
<name>A0A6A6NNM0_9PEZI</name>
<evidence type="ECO:0000313" key="2">
    <source>
        <dbReference type="EMBL" id="KAF2453370.1"/>
    </source>
</evidence>